<feature type="compositionally biased region" description="Low complexity" evidence="1">
    <location>
        <begin position="170"/>
        <end position="189"/>
    </location>
</feature>
<protein>
    <recommendedName>
        <fullName evidence="5">Secreted protein</fullName>
    </recommendedName>
</protein>
<name>A0A5B7CKK0_PORTR</name>
<evidence type="ECO:0000256" key="1">
    <source>
        <dbReference type="SAM" id="MobiDB-lite"/>
    </source>
</evidence>
<proteinExistence type="predicted"/>
<sequence>MVVVMMVVVVVVCVVREGVGWHGIPSMPPSSPSSGISSSTSRLLLLLMRLLLGPRRFISPRRRSAESGVLPAWGVAREWGCEGRGQQGDAGGEGVFGVNEDTAQVGNGKGESRDSAGVGGPSCWRDRLSWRRRRWSLRSSSLLSTLVAELAMDHTESLCCRRPRRDTPDSDTTSPTSDAPSPLSSSFSSMAGCGEGPAPVPPSSSSSFMSWPSRSKSNESWPMMRRFRGTSGERCPWSWYPGSIRPRDIH</sequence>
<evidence type="ECO:0000256" key="2">
    <source>
        <dbReference type="SAM" id="SignalP"/>
    </source>
</evidence>
<feature type="signal peptide" evidence="2">
    <location>
        <begin position="1"/>
        <end position="20"/>
    </location>
</feature>
<dbReference type="EMBL" id="VSRR010000087">
    <property type="protein sequence ID" value="MPC09815.1"/>
    <property type="molecule type" value="Genomic_DNA"/>
</dbReference>
<feature type="compositionally biased region" description="Gly residues" evidence="1">
    <location>
        <begin position="83"/>
        <end position="95"/>
    </location>
</feature>
<evidence type="ECO:0000313" key="4">
    <source>
        <dbReference type="Proteomes" id="UP000324222"/>
    </source>
</evidence>
<evidence type="ECO:0000313" key="3">
    <source>
        <dbReference type="EMBL" id="MPC09815.1"/>
    </source>
</evidence>
<feature type="region of interest" description="Disordered" evidence="1">
    <location>
        <begin position="83"/>
        <end position="121"/>
    </location>
</feature>
<evidence type="ECO:0008006" key="5">
    <source>
        <dbReference type="Google" id="ProtNLM"/>
    </source>
</evidence>
<feature type="chain" id="PRO_5022685248" description="Secreted protein" evidence="2">
    <location>
        <begin position="21"/>
        <end position="250"/>
    </location>
</feature>
<accession>A0A5B7CKK0</accession>
<dbReference type="AlphaFoldDB" id="A0A5B7CKK0"/>
<keyword evidence="4" id="KW-1185">Reference proteome</keyword>
<feature type="compositionally biased region" description="Low complexity" evidence="1">
    <location>
        <begin position="203"/>
        <end position="215"/>
    </location>
</feature>
<gene>
    <name evidence="3" type="ORF">E2C01_002432</name>
</gene>
<reference evidence="3 4" key="1">
    <citation type="submission" date="2019-05" db="EMBL/GenBank/DDBJ databases">
        <title>Another draft genome of Portunus trituberculatus and its Hox gene families provides insights of decapod evolution.</title>
        <authorList>
            <person name="Jeong J.-H."/>
            <person name="Song I."/>
            <person name="Kim S."/>
            <person name="Choi T."/>
            <person name="Kim D."/>
            <person name="Ryu S."/>
            <person name="Kim W."/>
        </authorList>
    </citation>
    <scope>NUCLEOTIDE SEQUENCE [LARGE SCALE GENOMIC DNA]</scope>
    <source>
        <tissue evidence="3">Muscle</tissue>
    </source>
</reference>
<comment type="caution">
    <text evidence="3">The sequence shown here is derived from an EMBL/GenBank/DDBJ whole genome shotgun (WGS) entry which is preliminary data.</text>
</comment>
<dbReference type="Proteomes" id="UP000324222">
    <property type="component" value="Unassembled WGS sequence"/>
</dbReference>
<feature type="region of interest" description="Disordered" evidence="1">
    <location>
        <begin position="159"/>
        <end position="222"/>
    </location>
</feature>
<keyword evidence="2" id="KW-0732">Signal</keyword>
<organism evidence="3 4">
    <name type="scientific">Portunus trituberculatus</name>
    <name type="common">Swimming crab</name>
    <name type="synonym">Neptunus trituberculatus</name>
    <dbReference type="NCBI Taxonomy" id="210409"/>
    <lineage>
        <taxon>Eukaryota</taxon>
        <taxon>Metazoa</taxon>
        <taxon>Ecdysozoa</taxon>
        <taxon>Arthropoda</taxon>
        <taxon>Crustacea</taxon>
        <taxon>Multicrustacea</taxon>
        <taxon>Malacostraca</taxon>
        <taxon>Eumalacostraca</taxon>
        <taxon>Eucarida</taxon>
        <taxon>Decapoda</taxon>
        <taxon>Pleocyemata</taxon>
        <taxon>Brachyura</taxon>
        <taxon>Eubrachyura</taxon>
        <taxon>Portunoidea</taxon>
        <taxon>Portunidae</taxon>
        <taxon>Portuninae</taxon>
        <taxon>Portunus</taxon>
    </lineage>
</organism>